<feature type="region of interest" description="Disordered" evidence="1">
    <location>
        <begin position="1"/>
        <end position="28"/>
    </location>
</feature>
<name>A0A0G4FQX2_VITBC</name>
<dbReference type="InParanoid" id="A0A0G4FQX2"/>
<feature type="compositionally biased region" description="Basic and acidic residues" evidence="1">
    <location>
        <begin position="294"/>
        <end position="305"/>
    </location>
</feature>
<organism evidence="2 3">
    <name type="scientific">Vitrella brassicaformis (strain CCMP3155)</name>
    <dbReference type="NCBI Taxonomy" id="1169540"/>
    <lineage>
        <taxon>Eukaryota</taxon>
        <taxon>Sar</taxon>
        <taxon>Alveolata</taxon>
        <taxon>Colpodellida</taxon>
        <taxon>Vitrellaceae</taxon>
        <taxon>Vitrella</taxon>
    </lineage>
</organism>
<evidence type="ECO:0000313" key="2">
    <source>
        <dbReference type="EMBL" id="CEM16621.1"/>
    </source>
</evidence>
<dbReference type="AlphaFoldDB" id="A0A0G4FQX2"/>
<dbReference type="EMBL" id="CDMY01000479">
    <property type="protein sequence ID" value="CEM16621.1"/>
    <property type="molecule type" value="Genomic_DNA"/>
</dbReference>
<dbReference type="PhylomeDB" id="A0A0G4FQX2"/>
<evidence type="ECO:0000256" key="1">
    <source>
        <dbReference type="SAM" id="MobiDB-lite"/>
    </source>
</evidence>
<accession>A0A0G4FQX2</accession>
<evidence type="ECO:0000313" key="3">
    <source>
        <dbReference type="Proteomes" id="UP000041254"/>
    </source>
</evidence>
<gene>
    <name evidence="2" type="ORF">Vbra_9420</name>
</gene>
<feature type="region of interest" description="Disordered" evidence="1">
    <location>
        <begin position="119"/>
        <end position="149"/>
    </location>
</feature>
<feature type="region of interest" description="Disordered" evidence="1">
    <location>
        <begin position="294"/>
        <end position="328"/>
    </location>
</feature>
<dbReference type="Proteomes" id="UP000041254">
    <property type="component" value="Unassembled WGS sequence"/>
</dbReference>
<protein>
    <submittedName>
        <fullName evidence="2">Uncharacterized protein</fullName>
    </submittedName>
</protein>
<proteinExistence type="predicted"/>
<dbReference type="VEuPathDB" id="CryptoDB:Vbra_9420"/>
<reference evidence="2 3" key="1">
    <citation type="submission" date="2014-11" db="EMBL/GenBank/DDBJ databases">
        <authorList>
            <person name="Zhu J."/>
            <person name="Qi W."/>
            <person name="Song R."/>
        </authorList>
    </citation>
    <scope>NUCLEOTIDE SEQUENCE [LARGE SCALE GENOMIC DNA]</scope>
</reference>
<keyword evidence="3" id="KW-1185">Reference proteome</keyword>
<sequence length="726" mass="79249">MSFAAVSDGGPAPSRGEEGDGSDGNGSLRNIIDKIHSVASNIAASTEVAKVKIANADSNTQACVSLAGRLSGVLKTLTDVDSMLSDELAQIPTARHSTKRKDGDRKTFRWLYNVNDVGSSVSESSGETDRAAHQSKAVSVGDGKRSRVGTSSPAAAAAAAASSDGGCLIGVSGAPAATQQRGANTKNYGRPCLPGLPEGVMGHMGSFLTTMMATRLTRVNKETHQKATDETFGVFRHFSMTKDEEAKYQAIRKLREVKHLGKIRAAYVEASGVVQCVVELLERSAETLKELHVAEDKYPDSHEPYEDNDDTWGAHQPPQPRPSGDPTAFPSLERLNIQPEKWLGHISSIRRWALPQLRSLQVGRLSQYDTSSGCLTRLIKESPNVERLEAEMMRFDDPQWADFTAALGRCPDIKTITGLEIEMNQFSRLNQLKQALDQHWAKPERKDVPKRLEFVSEPNIGADCTQRAADLQVVGKWAAEVSCELEWRPRRWLLSSGGTRTRFMVDCSSDAGPAHPAPDGPYGEKVKQLAAEAGEVWLLLGGTPIHPSWRDKLVFSNATSLWLRIKASASGVVESIPTWLVERDGAGHIAASRSFPAVRHIDVSFRTLSLSDLPSAPSKLSRLFGGLAGLERVFFRELFSASVGCELLSYLSVPRLSEVDIAEPMSYEWPASVPAEWSFRSPRVERLVSPPLDALDINQWHSKEGVQSFLQLVSTLRAASVDFILC</sequence>